<organism evidence="1 2">
    <name type="scientific">Dryococelus australis</name>
    <dbReference type="NCBI Taxonomy" id="614101"/>
    <lineage>
        <taxon>Eukaryota</taxon>
        <taxon>Metazoa</taxon>
        <taxon>Ecdysozoa</taxon>
        <taxon>Arthropoda</taxon>
        <taxon>Hexapoda</taxon>
        <taxon>Insecta</taxon>
        <taxon>Pterygota</taxon>
        <taxon>Neoptera</taxon>
        <taxon>Polyneoptera</taxon>
        <taxon>Phasmatodea</taxon>
        <taxon>Verophasmatodea</taxon>
        <taxon>Anareolatae</taxon>
        <taxon>Phasmatidae</taxon>
        <taxon>Eurycanthinae</taxon>
        <taxon>Dryococelus</taxon>
    </lineage>
</organism>
<proteinExistence type="predicted"/>
<accession>A0ABQ9IDH8</accession>
<evidence type="ECO:0000313" key="2">
    <source>
        <dbReference type="Proteomes" id="UP001159363"/>
    </source>
</evidence>
<keyword evidence="2" id="KW-1185">Reference proteome</keyword>
<comment type="caution">
    <text evidence="1">The sequence shown here is derived from an EMBL/GenBank/DDBJ whole genome shotgun (WGS) entry which is preliminary data.</text>
</comment>
<dbReference type="PANTHER" id="PTHR10773">
    <property type="entry name" value="DNA-DIRECTED RNA POLYMERASES I, II, AND III SUBUNIT RPABC2"/>
    <property type="match status" value="1"/>
</dbReference>
<reference evidence="1 2" key="1">
    <citation type="submission" date="2023-02" db="EMBL/GenBank/DDBJ databases">
        <title>LHISI_Scaffold_Assembly.</title>
        <authorList>
            <person name="Stuart O.P."/>
            <person name="Cleave R."/>
            <person name="Magrath M.J.L."/>
            <person name="Mikheyev A.S."/>
        </authorList>
    </citation>
    <scope>NUCLEOTIDE SEQUENCE [LARGE SCALE GENOMIC DNA]</scope>
    <source>
        <strain evidence="1">Daus_M_001</strain>
        <tissue evidence="1">Leg muscle</tissue>
    </source>
</reference>
<evidence type="ECO:0000313" key="1">
    <source>
        <dbReference type="EMBL" id="KAJ8894381.1"/>
    </source>
</evidence>
<protein>
    <submittedName>
        <fullName evidence="1">Uncharacterized protein</fullName>
    </submittedName>
</protein>
<dbReference type="Proteomes" id="UP001159363">
    <property type="component" value="Chromosome 2"/>
</dbReference>
<dbReference type="EMBL" id="JARBHB010000002">
    <property type="protein sequence ID" value="KAJ8894381.1"/>
    <property type="molecule type" value="Genomic_DNA"/>
</dbReference>
<name>A0ABQ9IDH8_9NEOP</name>
<gene>
    <name evidence="1" type="ORF">PR048_007032</name>
</gene>
<sequence length="379" mass="42715">MDSKTPEFYDWREDQAESGSTEVSSALLHCLSHSLPDYISSIRLFCDGCGGQNKNNHVVHTLTHWLRQSAPESIQNTLIVFSVRGHSFLPADRVFGRVEKLLQKRPLITTKRDLVKIGMTKRICTGTKEFWIQEGKELTNKMCLMMSCYSDLQRDHTLSVTQQVGVHQVATLNYSHQGFITDLRGGCCSVLGETSPNEAGGQQICVVPVTKSVFSSHRRLSTCSVCRNLRLPLPASQELHISRRTSEDRLRVRNNVVSSTWRALSASRDLPASTPGEFRSDINFRSSGPLRMSFGRATRGCAAKEERENYVWFPLQRRMASRLRWIYSDLSLSTAKSHFPQDLIFNPIISLTLTLVYTLHTPSKLSHLACSTPQLLAND</sequence>
<dbReference type="PANTHER" id="PTHR10773:SF19">
    <property type="match status" value="1"/>
</dbReference>